<name>A0A1X0BD77_9MYCO</name>
<dbReference type="PIRSF" id="PIRSF016753">
    <property type="entry name" value="P_lipid/glycerol_ac_tran_prd"/>
    <property type="match status" value="1"/>
</dbReference>
<keyword evidence="2" id="KW-0808">Transferase</keyword>
<keyword evidence="2" id="KW-0012">Acyltransferase</keyword>
<dbReference type="InterPro" id="IPR016676">
    <property type="entry name" value="P_lipid/glycerol_AcTrfase_prd"/>
</dbReference>
<dbReference type="GO" id="GO:0016746">
    <property type="term" value="F:acyltransferase activity"/>
    <property type="evidence" value="ECO:0007669"/>
    <property type="project" value="UniProtKB-KW"/>
</dbReference>
<dbReference type="AlphaFoldDB" id="A0A1X0BD77"/>
<dbReference type="EMBL" id="MVHF01000001">
    <property type="protein sequence ID" value="ORA40038.1"/>
    <property type="molecule type" value="Genomic_DNA"/>
</dbReference>
<evidence type="ECO:0000259" key="1">
    <source>
        <dbReference type="Pfam" id="PF01553"/>
    </source>
</evidence>
<dbReference type="PANTHER" id="PTHR22753">
    <property type="entry name" value="TRANSMEMBRANE PROTEIN 68"/>
    <property type="match status" value="1"/>
</dbReference>
<sequence length="298" mass="32367">MKWLNDRQARVDLLENGILAAARKWDHVRPVYKPYVDGLENLPADGRFLIVGNHTAVASTEIGLILYEVQRHLGIRVRALMDRQFGKLKGLPAEFVAAGGGIVGEPRAAGELMSANEPILVFPGGGREIAKAKDELYTLLWGDRAGFARLAAEHDYPIVTAAVVGGDDVYKILTTRDGVWSRVSGRASELLSGRTDMAIQLMRGIGPTLVPRPQRLYARFSAPIDTTRPADVAADDWVATIRAKTKSTLESDLAELQEIRAGDPFRNLAPWAWGAAVMPPGSAAAQSTAHCAPTVRQR</sequence>
<dbReference type="Pfam" id="PF01553">
    <property type="entry name" value="Acyltransferase"/>
    <property type="match status" value="1"/>
</dbReference>
<dbReference type="InterPro" id="IPR002123">
    <property type="entry name" value="Plipid/glycerol_acylTrfase"/>
</dbReference>
<proteinExistence type="predicted"/>
<dbReference type="OrthoDB" id="5496738at2"/>
<dbReference type="SUPFAM" id="SSF69593">
    <property type="entry name" value="Glycerol-3-phosphate (1)-acyltransferase"/>
    <property type="match status" value="1"/>
</dbReference>
<keyword evidence="3" id="KW-1185">Reference proteome</keyword>
<dbReference type="STRING" id="1927124.BST13_01430"/>
<dbReference type="Proteomes" id="UP000192448">
    <property type="component" value="Unassembled WGS sequence"/>
</dbReference>
<dbReference type="PANTHER" id="PTHR22753:SF48">
    <property type="entry name" value="PHOSPHOLIPID_GLYCEROL ACYLTRANSFERASE DOMAIN-CONTAINING PROTEIN"/>
    <property type="match status" value="1"/>
</dbReference>
<dbReference type="CDD" id="cd07987">
    <property type="entry name" value="LPLAT_MGAT-like"/>
    <property type="match status" value="1"/>
</dbReference>
<organism evidence="2 3">
    <name type="scientific">Mycobacterium aquaticum</name>
    <dbReference type="NCBI Taxonomy" id="1927124"/>
    <lineage>
        <taxon>Bacteria</taxon>
        <taxon>Bacillati</taxon>
        <taxon>Actinomycetota</taxon>
        <taxon>Actinomycetes</taxon>
        <taxon>Mycobacteriales</taxon>
        <taxon>Mycobacteriaceae</taxon>
        <taxon>Mycobacterium</taxon>
    </lineage>
</organism>
<protein>
    <submittedName>
        <fullName evidence="2">Glycerol acyltransferase</fullName>
    </submittedName>
</protein>
<gene>
    <name evidence="2" type="ORF">BST13_01430</name>
</gene>
<comment type="caution">
    <text evidence="2">The sequence shown here is derived from an EMBL/GenBank/DDBJ whole genome shotgun (WGS) entry which is preliminary data.</text>
</comment>
<accession>A0A1X0BD77</accession>
<reference evidence="2 3" key="1">
    <citation type="submission" date="2017-02" db="EMBL/GenBank/DDBJ databases">
        <title>The new phylogeny of genus Mycobacterium.</title>
        <authorList>
            <person name="Tortoli E."/>
            <person name="Trovato A."/>
            <person name="Cirillo D.M."/>
        </authorList>
    </citation>
    <scope>NUCLEOTIDE SEQUENCE [LARGE SCALE GENOMIC DNA]</scope>
    <source>
        <strain evidence="2 3">RW6</strain>
    </source>
</reference>
<dbReference type="GO" id="GO:0016020">
    <property type="term" value="C:membrane"/>
    <property type="evidence" value="ECO:0007669"/>
    <property type="project" value="TreeGrafter"/>
</dbReference>
<dbReference type="RefSeq" id="WP_083159837.1">
    <property type="nucleotide sequence ID" value="NZ_MVHF01000001.1"/>
</dbReference>
<feature type="domain" description="Phospholipid/glycerol acyltransferase" evidence="1">
    <location>
        <begin position="35"/>
        <end position="163"/>
    </location>
</feature>
<evidence type="ECO:0000313" key="2">
    <source>
        <dbReference type="EMBL" id="ORA40038.1"/>
    </source>
</evidence>
<evidence type="ECO:0000313" key="3">
    <source>
        <dbReference type="Proteomes" id="UP000192448"/>
    </source>
</evidence>